<organism evidence="2 3">
    <name type="scientific">Oleoguttula mirabilis</name>
    <dbReference type="NCBI Taxonomy" id="1507867"/>
    <lineage>
        <taxon>Eukaryota</taxon>
        <taxon>Fungi</taxon>
        <taxon>Dikarya</taxon>
        <taxon>Ascomycota</taxon>
        <taxon>Pezizomycotina</taxon>
        <taxon>Dothideomycetes</taxon>
        <taxon>Dothideomycetidae</taxon>
        <taxon>Mycosphaerellales</taxon>
        <taxon>Teratosphaeriaceae</taxon>
        <taxon>Oleoguttula</taxon>
    </lineage>
</organism>
<feature type="region of interest" description="Disordered" evidence="1">
    <location>
        <begin position="59"/>
        <end position="127"/>
    </location>
</feature>
<comment type="caution">
    <text evidence="2">The sequence shown here is derived from an EMBL/GenBank/DDBJ whole genome shotgun (WGS) entry which is preliminary data.</text>
</comment>
<dbReference type="PANTHER" id="PTHR24148:SF64">
    <property type="entry name" value="HETEROKARYON INCOMPATIBILITY DOMAIN-CONTAINING PROTEIN"/>
    <property type="match status" value="1"/>
</dbReference>
<protein>
    <submittedName>
        <fullName evidence="2">Uncharacterized protein</fullName>
    </submittedName>
</protein>
<evidence type="ECO:0000313" key="2">
    <source>
        <dbReference type="EMBL" id="KAK4544539.1"/>
    </source>
</evidence>
<dbReference type="InterPro" id="IPR052895">
    <property type="entry name" value="HetReg/Transcr_Mod"/>
</dbReference>
<dbReference type="Proteomes" id="UP001324427">
    <property type="component" value="Unassembled WGS sequence"/>
</dbReference>
<evidence type="ECO:0000256" key="1">
    <source>
        <dbReference type="SAM" id="MobiDB-lite"/>
    </source>
</evidence>
<dbReference type="EMBL" id="JAVFHQ010000024">
    <property type="protein sequence ID" value="KAK4544539.1"/>
    <property type="molecule type" value="Genomic_DNA"/>
</dbReference>
<feature type="compositionally biased region" description="Acidic residues" evidence="1">
    <location>
        <begin position="61"/>
        <end position="74"/>
    </location>
</feature>
<dbReference type="AlphaFoldDB" id="A0AAV9JI36"/>
<name>A0AAV9JI36_9PEZI</name>
<reference evidence="2 3" key="1">
    <citation type="submission" date="2021-11" db="EMBL/GenBank/DDBJ databases">
        <title>Black yeast isolated from Biological Soil Crust.</title>
        <authorList>
            <person name="Kurbessoian T."/>
        </authorList>
    </citation>
    <scope>NUCLEOTIDE SEQUENCE [LARGE SCALE GENOMIC DNA]</scope>
    <source>
        <strain evidence="2 3">CCFEE 5522</strain>
    </source>
</reference>
<evidence type="ECO:0000313" key="3">
    <source>
        <dbReference type="Proteomes" id="UP001324427"/>
    </source>
</evidence>
<keyword evidence="3" id="KW-1185">Reference proteome</keyword>
<dbReference type="Pfam" id="PF26639">
    <property type="entry name" value="Het-6_barrel"/>
    <property type="match status" value="1"/>
</dbReference>
<sequence>MCARSRLRLSGLVHGTVSFVGKPQNGTVHIDVAALRQWCKLVASAYGFHTESLTGSFGGEWQDDQLDNVDDGDSALDSGDEQRDTTTSEGNHEESAYYSDNEQRDGTVQDSSEDESIDQSSGDQRQGDTTLTHLMQFSGVDFLPVPGDTLLDAFRRTLLGDRRNAEQHCGFHNIERGAVDINDRAMFLLFWSERVTEQPRRAFVGTAGDIESYESFVHSSEVNVEQLIVNFTSWTGGFTERKRLIISSQSYIGLAPASAEVGDIITVMHGGKTPFILRKADKGQQEERTEWDECFEFVGGAYVHGLMDGEAVEPKEQEVLQSWVFVLQ</sequence>
<dbReference type="PANTHER" id="PTHR24148">
    <property type="entry name" value="ANKYRIN REPEAT DOMAIN-CONTAINING PROTEIN 39 HOMOLOG-RELATED"/>
    <property type="match status" value="1"/>
</dbReference>
<proteinExistence type="predicted"/>
<feature type="compositionally biased region" description="Basic and acidic residues" evidence="1">
    <location>
        <begin position="80"/>
        <end position="107"/>
    </location>
</feature>
<gene>
    <name evidence="2" type="ORF">LTR36_004111</name>
</gene>
<accession>A0AAV9JI36</accession>